<keyword evidence="4" id="KW-1185">Reference proteome</keyword>
<feature type="transmembrane region" description="Helical" evidence="1">
    <location>
        <begin position="102"/>
        <end position="125"/>
    </location>
</feature>
<feature type="domain" description="DUF418" evidence="2">
    <location>
        <begin position="222"/>
        <end position="375"/>
    </location>
</feature>
<feature type="transmembrane region" description="Helical" evidence="1">
    <location>
        <begin position="308"/>
        <end position="326"/>
    </location>
</feature>
<gene>
    <name evidence="3" type="ORF">ACFOEI_07635</name>
</gene>
<dbReference type="Pfam" id="PF04235">
    <property type="entry name" value="DUF418"/>
    <property type="match status" value="1"/>
</dbReference>
<protein>
    <submittedName>
        <fullName evidence="3">DUF418 domain-containing protein</fullName>
    </submittedName>
</protein>
<organism evidence="3 4">
    <name type="scientific">Modicisalibacter luteus</name>
    <dbReference type="NCBI Taxonomy" id="453962"/>
    <lineage>
        <taxon>Bacteria</taxon>
        <taxon>Pseudomonadati</taxon>
        <taxon>Pseudomonadota</taxon>
        <taxon>Gammaproteobacteria</taxon>
        <taxon>Oceanospirillales</taxon>
        <taxon>Halomonadaceae</taxon>
        <taxon>Modicisalibacter</taxon>
    </lineage>
</organism>
<sequence length="383" mass="42160">MSGSKDKGRLQVVDAVRALALFGVLVMNLRDMSGLNFLTAEALASLQGPVDEAVDFLLHVVFDEKFLSSFSFLFGLSFYLLLERKSDQPGFLAMYFRRLLALAGFGLINIAFLYWADILLVYAVFGTTLVLMVRLPQWLLLSLSAAFLFGAPVVLAMLGAVRGGEVQTSTELDALQTFSHPAYWPDVAQGLGLYFGLGASGNLIELWDHTNVYGMLLLGLWAGRAQIPHRVEENRTLLRSVASICLPVGLLLSVLWEVMPNGNPLTTVMRIGAPILAVGYMSLAALLLSRPGAQSMRTWLASPGRLALTNYLAYGLVGQVLFYGWGLGWIGNLGSTEILLLAVAIYTVALVLSRLWLKPFKMGPMEWVWRCLTNLRLSPLRRK</sequence>
<dbReference type="EMBL" id="JBHRUH010000012">
    <property type="protein sequence ID" value="MFC3291939.1"/>
    <property type="molecule type" value="Genomic_DNA"/>
</dbReference>
<keyword evidence="1" id="KW-0472">Membrane</keyword>
<accession>A0ABV7M214</accession>
<keyword evidence="1" id="KW-0812">Transmembrane</keyword>
<feature type="transmembrane region" description="Helical" evidence="1">
    <location>
        <begin position="268"/>
        <end position="288"/>
    </location>
</feature>
<dbReference type="InterPro" id="IPR007349">
    <property type="entry name" value="DUF418"/>
</dbReference>
<dbReference type="PANTHER" id="PTHR30590">
    <property type="entry name" value="INNER MEMBRANE PROTEIN"/>
    <property type="match status" value="1"/>
</dbReference>
<evidence type="ECO:0000313" key="4">
    <source>
        <dbReference type="Proteomes" id="UP001595640"/>
    </source>
</evidence>
<evidence type="ECO:0000256" key="1">
    <source>
        <dbReference type="SAM" id="Phobius"/>
    </source>
</evidence>
<dbReference type="Proteomes" id="UP001595640">
    <property type="component" value="Unassembled WGS sequence"/>
</dbReference>
<feature type="transmembrane region" description="Helical" evidence="1">
    <location>
        <begin position="338"/>
        <end position="357"/>
    </location>
</feature>
<feature type="transmembrane region" description="Helical" evidence="1">
    <location>
        <begin position="237"/>
        <end position="256"/>
    </location>
</feature>
<keyword evidence="1" id="KW-1133">Transmembrane helix</keyword>
<dbReference type="PANTHER" id="PTHR30590:SF2">
    <property type="entry name" value="INNER MEMBRANE PROTEIN"/>
    <property type="match status" value="1"/>
</dbReference>
<feature type="transmembrane region" description="Helical" evidence="1">
    <location>
        <begin position="66"/>
        <end position="82"/>
    </location>
</feature>
<evidence type="ECO:0000313" key="3">
    <source>
        <dbReference type="EMBL" id="MFC3291939.1"/>
    </source>
</evidence>
<feature type="transmembrane region" description="Helical" evidence="1">
    <location>
        <begin position="137"/>
        <end position="161"/>
    </location>
</feature>
<dbReference type="RefSeq" id="WP_019017390.1">
    <property type="nucleotide sequence ID" value="NZ_BMXD01000003.1"/>
</dbReference>
<comment type="caution">
    <text evidence="3">The sequence shown here is derived from an EMBL/GenBank/DDBJ whole genome shotgun (WGS) entry which is preliminary data.</text>
</comment>
<reference evidence="4" key="1">
    <citation type="journal article" date="2019" name="Int. J. Syst. Evol. Microbiol.">
        <title>The Global Catalogue of Microorganisms (GCM) 10K type strain sequencing project: providing services to taxonomists for standard genome sequencing and annotation.</title>
        <authorList>
            <consortium name="The Broad Institute Genomics Platform"/>
            <consortium name="The Broad Institute Genome Sequencing Center for Infectious Disease"/>
            <person name="Wu L."/>
            <person name="Ma J."/>
        </authorList>
    </citation>
    <scope>NUCLEOTIDE SEQUENCE [LARGE SCALE GENOMIC DNA]</scope>
    <source>
        <strain evidence="4">KCTC 12847</strain>
    </source>
</reference>
<dbReference type="InterPro" id="IPR052529">
    <property type="entry name" value="Bact_Transport_Assoc"/>
</dbReference>
<name>A0ABV7M214_9GAMM</name>
<proteinExistence type="predicted"/>
<evidence type="ECO:0000259" key="2">
    <source>
        <dbReference type="Pfam" id="PF04235"/>
    </source>
</evidence>